<protein>
    <submittedName>
        <fullName evidence="1">Uncharacterized protein</fullName>
    </submittedName>
</protein>
<sequence length="1576" mass="175136">MSEHNTSYEVKKYDDDEISYHSAPEDIKQTRVDETGDTPMLGADEDLEHKLGPVAMLAESGYIRGGGEEPEFKNKPPASTPRGPKARGRRGFKNRFSAEIHRDPLKTRFTSKLSKPSRPSKTPGTKSDIHAKLAKMYGPRDSLPKSKLTEMPGKPSKPYTTPAPPTHPLKTSKSPKASKTSKTSKATKPPSHGVTPSLFGRPSPAGLFGPTPANPTKPGEKVPGHLKKFQETIKSTSTSGSKGGHHFTETKLFAREPSPPDFSKPPPAPRSTTSKKPTSKPEVDLSEWTAASLIGPTKKIGEAFSKVASKATGKGMASRAVGKAPGKESGKEQKSSTDEYVDPWFGDDRSELHVTAEFTKIVADCRAWFAQKGELEGTQEEVDTARNYLHAALRAVGLQDKMNHFKGVQGDFRIQTNSSADNWKRWTAYPVFMLPGKAETNYSEFRHPGWVTIKALCGGGPSFWETESTPVGSRLPKELDRSKDRWSYENRAKWDPRYDYIPAKKSSRRRAGALTEYFLGSDGDGDEDCGSGHGDNTPFGNLRGGAAPENLDDSRAYTLEQRSQFQFSKPRRQWGYLKRDAAMGLWPSFPASINELKYIAPLMYPDRDMEDSLRGKHRNDFEGLMKKFNAEYDKLKTSSVEDQQRLLQATGNPSDSELLEIKRFLSEYIITDQTDSRRYGFSGRADGGAQFRKALRQAFSLRAWCTLRLHITKSLFEAKKLNVKSLLHEERNFYTALQLHERVWMEYDMFRRWFMLKNKDTLNRAHDRAKLREHLIIRWQERINFINQVGAEFQTYGEKAYAGVGKDLLEGDTTSGARFATQRSTKGKTANAKGTTTTTTATTTTASGTPAKDATTTTGGTQTSGGASELPNIEWLKRIRQVYKDALNEAVKKNEKLDPSDPADRPAIQINNIDIMAKNQLVWSLDVEIENHSKKTGEGAKMRWTLPPSKTSYKQTKQLIGRRILPTNVTSLYPSAVIPGSHQPPRLSKIIVGGRPGMGLDPPVFTNPKPIVNMFDGIDPKPVPPPQVPDIKINMAEIKLDSIQTLMADKNSVLELFDTTMVKDGIIISPPKPLDPSRTLEDLAPSTFKTMTNFFAMAWDAKPFPPGYYEKDFSERLNGPTTEVPELTEKAFFEHAEEVVVSQGTALIGGKNSYTGDDLEEGFRAMSKLREPGKGPTTEHLLWYIWAFVSLLKGGLPSQLEHDIALKTKYSDDETSDGTPETPKTPKTPITPITPKTPHKRKDPTTGWTFAEIMDMEFDDFFQPKTKIVGEEALAKKRYDALQASIELLKKQIPGMDGGGLPPSTPKSSWDPATAVKVNPDVSWAPAADAPHNRDFSLQQMRELTFDVFFASLPEDKKADKAGAQKSFDIIKKSVKTIDAIVSKELPAKLSHPHPSDWSWQEWAERDYATYLKALTAEERADPEQAIIDHAEWRWNAHQKSLQDGHNTNGAPTKKRKASDAGLDPKEGGKDKRAKDKRAKGPGGDGGGGGGRSEPAPEGRRTLLKSKITDMEQNGWQDLKYLLHTYYLTDLTKNSIGQSASGLWPGAVDKSQGRPGFPIPFYDKQHPTPGRDIPNI</sequence>
<proteinExistence type="predicted"/>
<organism evidence="1 2">
    <name type="scientific">Hypoxylon rubiginosum</name>
    <dbReference type="NCBI Taxonomy" id="110542"/>
    <lineage>
        <taxon>Eukaryota</taxon>
        <taxon>Fungi</taxon>
        <taxon>Dikarya</taxon>
        <taxon>Ascomycota</taxon>
        <taxon>Pezizomycotina</taxon>
        <taxon>Sordariomycetes</taxon>
        <taxon>Xylariomycetidae</taxon>
        <taxon>Xylariales</taxon>
        <taxon>Hypoxylaceae</taxon>
        <taxon>Hypoxylon</taxon>
    </lineage>
</organism>
<dbReference type="Proteomes" id="UP001497680">
    <property type="component" value="Unassembled WGS sequence"/>
</dbReference>
<name>A0ACC0DL66_9PEZI</name>
<evidence type="ECO:0000313" key="1">
    <source>
        <dbReference type="EMBL" id="KAI6093544.1"/>
    </source>
</evidence>
<comment type="caution">
    <text evidence="1">The sequence shown here is derived from an EMBL/GenBank/DDBJ whole genome shotgun (WGS) entry which is preliminary data.</text>
</comment>
<evidence type="ECO:0000313" key="2">
    <source>
        <dbReference type="Proteomes" id="UP001497680"/>
    </source>
</evidence>
<accession>A0ACC0DL66</accession>
<reference evidence="1 2" key="1">
    <citation type="journal article" date="2022" name="New Phytol.">
        <title>Ecological generalism drives hyperdiversity of secondary metabolite gene clusters in xylarialean endophytes.</title>
        <authorList>
            <person name="Franco M.E.E."/>
            <person name="Wisecaver J.H."/>
            <person name="Arnold A.E."/>
            <person name="Ju Y.M."/>
            <person name="Slot J.C."/>
            <person name="Ahrendt S."/>
            <person name="Moore L.P."/>
            <person name="Eastman K.E."/>
            <person name="Scott K."/>
            <person name="Konkel Z."/>
            <person name="Mondo S.J."/>
            <person name="Kuo A."/>
            <person name="Hayes R.D."/>
            <person name="Haridas S."/>
            <person name="Andreopoulos B."/>
            <person name="Riley R."/>
            <person name="LaButti K."/>
            <person name="Pangilinan J."/>
            <person name="Lipzen A."/>
            <person name="Amirebrahimi M."/>
            <person name="Yan J."/>
            <person name="Adam C."/>
            <person name="Keymanesh K."/>
            <person name="Ng V."/>
            <person name="Louie K."/>
            <person name="Northen T."/>
            <person name="Drula E."/>
            <person name="Henrissat B."/>
            <person name="Hsieh H.M."/>
            <person name="Youens-Clark K."/>
            <person name="Lutzoni F."/>
            <person name="Miadlikowska J."/>
            <person name="Eastwood D.C."/>
            <person name="Hamelin R.C."/>
            <person name="Grigoriev I.V."/>
            <person name="U'Ren J.M."/>
        </authorList>
    </citation>
    <scope>NUCLEOTIDE SEQUENCE [LARGE SCALE GENOMIC DNA]</scope>
    <source>
        <strain evidence="1 2">ER1909</strain>
    </source>
</reference>
<dbReference type="EMBL" id="MU394280">
    <property type="protein sequence ID" value="KAI6093544.1"/>
    <property type="molecule type" value="Genomic_DNA"/>
</dbReference>
<keyword evidence="2" id="KW-1185">Reference proteome</keyword>
<gene>
    <name evidence="1" type="ORF">F4821DRAFT_252550</name>
</gene>